<dbReference type="SMART" id="SM00347">
    <property type="entry name" value="HTH_MARR"/>
    <property type="match status" value="1"/>
</dbReference>
<reference evidence="3" key="1">
    <citation type="journal article" date="2019" name="Int. J. Syst. Evol. Microbiol.">
        <title>The Global Catalogue of Microorganisms (GCM) 10K type strain sequencing project: providing services to taxonomists for standard genome sequencing and annotation.</title>
        <authorList>
            <consortium name="The Broad Institute Genomics Platform"/>
            <consortium name="The Broad Institute Genome Sequencing Center for Infectious Disease"/>
            <person name="Wu L."/>
            <person name="Ma J."/>
        </authorList>
    </citation>
    <scope>NUCLEOTIDE SEQUENCE [LARGE SCALE GENOMIC DNA]</scope>
    <source>
        <strain evidence="3">JCM 14718</strain>
    </source>
</reference>
<evidence type="ECO:0000259" key="1">
    <source>
        <dbReference type="PROSITE" id="PS50995"/>
    </source>
</evidence>
<dbReference type="SUPFAM" id="SSF46785">
    <property type="entry name" value="Winged helix' DNA-binding domain"/>
    <property type="match status" value="1"/>
</dbReference>
<evidence type="ECO:0000313" key="2">
    <source>
        <dbReference type="EMBL" id="GAA1723719.1"/>
    </source>
</evidence>
<proteinExistence type="predicted"/>
<dbReference type="Pfam" id="PF12802">
    <property type="entry name" value="MarR_2"/>
    <property type="match status" value="1"/>
</dbReference>
<dbReference type="PRINTS" id="PR00598">
    <property type="entry name" value="HTHMARR"/>
</dbReference>
<dbReference type="PANTHER" id="PTHR33164:SF99">
    <property type="entry name" value="MARR FAMILY REGULATORY PROTEIN"/>
    <property type="match status" value="1"/>
</dbReference>
<feature type="domain" description="HTH marR-type" evidence="1">
    <location>
        <begin position="1"/>
        <end position="124"/>
    </location>
</feature>
<sequence>MYVSVSDQLAAALHERHQLSLSEFDALVNMPSESVRINELKERMLLSQSAVSRLVDRLEKRGLLEKVPCEDDLRGVEVALTTAGRRLRSKAIRTNAEVVDEHFASPLTADQLAALGEAFTEIKRQKKLGA</sequence>
<dbReference type="PANTHER" id="PTHR33164">
    <property type="entry name" value="TRANSCRIPTIONAL REGULATOR, MARR FAMILY"/>
    <property type="match status" value="1"/>
</dbReference>
<dbReference type="PROSITE" id="PS50995">
    <property type="entry name" value="HTH_MARR_2"/>
    <property type="match status" value="1"/>
</dbReference>
<evidence type="ECO:0000313" key="3">
    <source>
        <dbReference type="Proteomes" id="UP001500618"/>
    </source>
</evidence>
<protein>
    <submittedName>
        <fullName evidence="2">MarR family transcriptional regulator</fullName>
    </submittedName>
</protein>
<dbReference type="Proteomes" id="UP001500618">
    <property type="component" value="Unassembled WGS sequence"/>
</dbReference>
<organism evidence="2 3">
    <name type="scientific">Fodinicola feengrottensis</name>
    <dbReference type="NCBI Taxonomy" id="435914"/>
    <lineage>
        <taxon>Bacteria</taxon>
        <taxon>Bacillati</taxon>
        <taxon>Actinomycetota</taxon>
        <taxon>Actinomycetes</taxon>
        <taxon>Mycobacteriales</taxon>
        <taxon>Fodinicola</taxon>
    </lineage>
</organism>
<gene>
    <name evidence="2" type="ORF">GCM10009765_84610</name>
</gene>
<dbReference type="InterPro" id="IPR039422">
    <property type="entry name" value="MarR/SlyA-like"/>
</dbReference>
<dbReference type="InterPro" id="IPR036388">
    <property type="entry name" value="WH-like_DNA-bd_sf"/>
</dbReference>
<comment type="caution">
    <text evidence="2">The sequence shown here is derived from an EMBL/GenBank/DDBJ whole genome shotgun (WGS) entry which is preliminary data.</text>
</comment>
<dbReference type="EMBL" id="BAAANY010000058">
    <property type="protein sequence ID" value="GAA1723719.1"/>
    <property type="molecule type" value="Genomic_DNA"/>
</dbReference>
<dbReference type="InterPro" id="IPR036390">
    <property type="entry name" value="WH_DNA-bd_sf"/>
</dbReference>
<dbReference type="InterPro" id="IPR000835">
    <property type="entry name" value="HTH_MarR-typ"/>
</dbReference>
<name>A0ABP4VH50_9ACTN</name>
<accession>A0ABP4VH50</accession>
<keyword evidence="3" id="KW-1185">Reference proteome</keyword>
<dbReference type="Gene3D" id="1.10.10.10">
    <property type="entry name" value="Winged helix-like DNA-binding domain superfamily/Winged helix DNA-binding domain"/>
    <property type="match status" value="1"/>
</dbReference>